<dbReference type="WBParaSite" id="Pan_g6398.t1">
    <property type="protein sequence ID" value="Pan_g6398.t1"/>
    <property type="gene ID" value="Pan_g6398"/>
</dbReference>
<evidence type="ECO:0000259" key="3">
    <source>
        <dbReference type="PROSITE" id="PS51670"/>
    </source>
</evidence>
<reference evidence="5" key="2">
    <citation type="submission" date="2020-10" db="UniProtKB">
        <authorList>
            <consortium name="WormBaseParasite"/>
        </authorList>
    </citation>
    <scope>IDENTIFICATION</scope>
</reference>
<proteinExistence type="predicted"/>
<dbReference type="Proteomes" id="UP000492821">
    <property type="component" value="Unassembled WGS sequence"/>
</dbReference>
<protein>
    <submittedName>
        <fullName evidence="5">ShKT domain-containing protein</fullName>
    </submittedName>
</protein>
<dbReference type="SMART" id="SM00254">
    <property type="entry name" value="ShKT"/>
    <property type="match status" value="1"/>
</dbReference>
<feature type="domain" description="ShKT" evidence="3">
    <location>
        <begin position="66"/>
        <end position="102"/>
    </location>
</feature>
<dbReference type="AlphaFoldDB" id="A0A7E4W3J3"/>
<keyword evidence="2" id="KW-0732">Signal</keyword>
<dbReference type="Pfam" id="PF01549">
    <property type="entry name" value="ShK"/>
    <property type="match status" value="1"/>
</dbReference>
<organism evidence="4 5">
    <name type="scientific">Panagrellus redivivus</name>
    <name type="common">Microworm</name>
    <dbReference type="NCBI Taxonomy" id="6233"/>
    <lineage>
        <taxon>Eukaryota</taxon>
        <taxon>Metazoa</taxon>
        <taxon>Ecdysozoa</taxon>
        <taxon>Nematoda</taxon>
        <taxon>Chromadorea</taxon>
        <taxon>Rhabditida</taxon>
        <taxon>Tylenchina</taxon>
        <taxon>Panagrolaimomorpha</taxon>
        <taxon>Panagrolaimoidea</taxon>
        <taxon>Panagrolaimidae</taxon>
        <taxon>Panagrellus</taxon>
    </lineage>
</organism>
<evidence type="ECO:0000313" key="5">
    <source>
        <dbReference type="WBParaSite" id="Pan_g6398.t1"/>
    </source>
</evidence>
<comment type="caution">
    <text evidence="1">Lacks conserved residue(s) required for the propagation of feature annotation.</text>
</comment>
<feature type="chain" id="PRO_5028799922" evidence="2">
    <location>
        <begin position="22"/>
        <end position="102"/>
    </location>
</feature>
<dbReference type="Gene3D" id="1.10.10.1940">
    <property type="match status" value="1"/>
</dbReference>
<evidence type="ECO:0000313" key="4">
    <source>
        <dbReference type="Proteomes" id="UP000492821"/>
    </source>
</evidence>
<keyword evidence="4" id="KW-1185">Reference proteome</keyword>
<evidence type="ECO:0000256" key="2">
    <source>
        <dbReference type="SAM" id="SignalP"/>
    </source>
</evidence>
<dbReference type="PROSITE" id="PS51670">
    <property type="entry name" value="SHKT"/>
    <property type="match status" value="1"/>
</dbReference>
<sequence length="102" mass="11008">MSNHFVFIFISYYVWLTTVTAITTTPSLGTTPPSHSTPLITLSSSTPHSTKISAIPSPSPNNDHLCADSAHNLNCSAKSGFCDTPEWVTVMRVLCPKTCGYC</sequence>
<accession>A0A7E4W3J3</accession>
<dbReference type="InterPro" id="IPR003582">
    <property type="entry name" value="ShKT_dom"/>
</dbReference>
<name>A0A7E4W3J3_PANRE</name>
<reference evidence="4" key="1">
    <citation type="journal article" date="2013" name="Genetics">
        <title>The draft genome and transcriptome of Panagrellus redivivus are shaped by the harsh demands of a free-living lifestyle.</title>
        <authorList>
            <person name="Srinivasan J."/>
            <person name="Dillman A.R."/>
            <person name="Macchietto M.G."/>
            <person name="Heikkinen L."/>
            <person name="Lakso M."/>
            <person name="Fracchia K.M."/>
            <person name="Antoshechkin I."/>
            <person name="Mortazavi A."/>
            <person name="Wong G."/>
            <person name="Sternberg P.W."/>
        </authorList>
    </citation>
    <scope>NUCLEOTIDE SEQUENCE [LARGE SCALE GENOMIC DNA]</scope>
    <source>
        <strain evidence="4">MT8872</strain>
    </source>
</reference>
<feature type="signal peptide" evidence="2">
    <location>
        <begin position="1"/>
        <end position="21"/>
    </location>
</feature>
<evidence type="ECO:0000256" key="1">
    <source>
        <dbReference type="PROSITE-ProRule" id="PRU01005"/>
    </source>
</evidence>